<dbReference type="RefSeq" id="WP_008736655.1">
    <property type="nucleotide sequence ID" value="NZ_CP108057.1"/>
</dbReference>
<protein>
    <recommendedName>
        <fullName evidence="3">AraC family transcriptional regulator</fullName>
    </recommendedName>
</protein>
<accession>A0ABZ1RDE6</accession>
<evidence type="ECO:0000313" key="1">
    <source>
        <dbReference type="EMBL" id="WUO44568.1"/>
    </source>
</evidence>
<sequence>MTDTRTALGPLERAGDIWVVGDSGRSDGSWLEFRAEGLYRRASDGDGELIPWSRIMLGIGVYIGRGHPRTGQYTLAGMLGNLPGPFRGRGGGHLDMTLRHPYEDRKLTFDRHARPYPLLDTFLLEELLSQIVAADETPRLGDPDGLTRVVGRLTQLSPRMTRRRLSAAVEEAWRG</sequence>
<dbReference type="EMBL" id="CP108057">
    <property type="protein sequence ID" value="WUO44568.1"/>
    <property type="molecule type" value="Genomic_DNA"/>
</dbReference>
<gene>
    <name evidence="1" type="ORF">OHU17_01450</name>
</gene>
<evidence type="ECO:0008006" key="3">
    <source>
        <dbReference type="Google" id="ProtNLM"/>
    </source>
</evidence>
<organism evidence="1 2">
    <name type="scientific">Streptomyces goshikiensis</name>
    <dbReference type="NCBI Taxonomy" id="1942"/>
    <lineage>
        <taxon>Bacteria</taxon>
        <taxon>Bacillati</taxon>
        <taxon>Actinomycetota</taxon>
        <taxon>Actinomycetes</taxon>
        <taxon>Kitasatosporales</taxon>
        <taxon>Streptomycetaceae</taxon>
        <taxon>Streptomyces</taxon>
    </lineage>
</organism>
<keyword evidence="2" id="KW-1185">Reference proteome</keyword>
<dbReference type="Proteomes" id="UP001432075">
    <property type="component" value="Chromosome"/>
</dbReference>
<proteinExistence type="predicted"/>
<name>A0ABZ1RDE6_9ACTN</name>
<evidence type="ECO:0000313" key="2">
    <source>
        <dbReference type="Proteomes" id="UP001432075"/>
    </source>
</evidence>
<reference evidence="1" key="1">
    <citation type="submission" date="2022-10" db="EMBL/GenBank/DDBJ databases">
        <title>The complete genomes of actinobacterial strains from the NBC collection.</title>
        <authorList>
            <person name="Joergensen T.S."/>
            <person name="Alvarez Arevalo M."/>
            <person name="Sterndorff E.B."/>
            <person name="Faurdal D."/>
            <person name="Vuksanovic O."/>
            <person name="Mourched A.-S."/>
            <person name="Charusanti P."/>
            <person name="Shaw S."/>
            <person name="Blin K."/>
            <person name="Weber T."/>
        </authorList>
    </citation>
    <scope>NUCLEOTIDE SEQUENCE</scope>
    <source>
        <strain evidence="1">NBC_00283</strain>
    </source>
</reference>